<proteinExistence type="predicted"/>
<gene>
    <name evidence="2" type="ORF">CEE37_05845</name>
</gene>
<dbReference type="InterPro" id="IPR041657">
    <property type="entry name" value="HTH_17"/>
</dbReference>
<protein>
    <recommendedName>
        <fullName evidence="1">Helix-turn-helix domain-containing protein</fullName>
    </recommendedName>
</protein>
<evidence type="ECO:0000313" key="2">
    <source>
        <dbReference type="EMBL" id="TKJ41186.1"/>
    </source>
</evidence>
<dbReference type="InterPro" id="IPR009061">
    <property type="entry name" value="DNA-bd_dom_put_sf"/>
</dbReference>
<dbReference type="EMBL" id="NJBN01000003">
    <property type="protein sequence ID" value="TKJ41186.1"/>
    <property type="molecule type" value="Genomic_DNA"/>
</dbReference>
<dbReference type="Proteomes" id="UP000319619">
    <property type="component" value="Unassembled WGS sequence"/>
</dbReference>
<evidence type="ECO:0000313" key="3">
    <source>
        <dbReference type="Proteomes" id="UP000319619"/>
    </source>
</evidence>
<name>A0A532V1V1_UNCL8</name>
<feature type="domain" description="Helix-turn-helix" evidence="1">
    <location>
        <begin position="29"/>
        <end position="76"/>
    </location>
</feature>
<sequence>MDANSRQLEQILAVLEAIREQTEPVRDILTVDQAADYLAISNYTLREWVRLRKVPHHKVNKQIRFKKSKLDKWLDRAEVSTTGILYEGF</sequence>
<accession>A0A532V1V1</accession>
<dbReference type="NCBIfam" id="TIGR01764">
    <property type="entry name" value="excise"/>
    <property type="match status" value="1"/>
</dbReference>
<dbReference type="AlphaFoldDB" id="A0A532V1V1"/>
<evidence type="ECO:0000259" key="1">
    <source>
        <dbReference type="Pfam" id="PF12728"/>
    </source>
</evidence>
<dbReference type="SUPFAM" id="SSF46955">
    <property type="entry name" value="Putative DNA-binding domain"/>
    <property type="match status" value="1"/>
</dbReference>
<comment type="caution">
    <text evidence="2">The sequence shown here is derived from an EMBL/GenBank/DDBJ whole genome shotgun (WGS) entry which is preliminary data.</text>
</comment>
<organism evidence="2 3">
    <name type="scientific">candidate division LCP-89 bacterium B3_LCP</name>
    <dbReference type="NCBI Taxonomy" id="2012998"/>
    <lineage>
        <taxon>Bacteria</taxon>
        <taxon>Pseudomonadati</taxon>
        <taxon>Bacteria division LCP-89</taxon>
    </lineage>
</organism>
<dbReference type="Pfam" id="PF12728">
    <property type="entry name" value="HTH_17"/>
    <property type="match status" value="1"/>
</dbReference>
<reference evidence="2 3" key="1">
    <citation type="submission" date="2017-06" db="EMBL/GenBank/DDBJ databases">
        <title>Novel microbial phyla capable of carbon fixation and sulfur reduction in deep-sea sediments.</title>
        <authorList>
            <person name="Huang J."/>
            <person name="Baker B."/>
            <person name="Wang Y."/>
        </authorList>
    </citation>
    <scope>NUCLEOTIDE SEQUENCE [LARGE SCALE GENOMIC DNA]</scope>
    <source>
        <strain evidence="2">B3_LCP</strain>
    </source>
</reference>
<dbReference type="GO" id="GO:0003677">
    <property type="term" value="F:DNA binding"/>
    <property type="evidence" value="ECO:0007669"/>
    <property type="project" value="InterPro"/>
</dbReference>
<dbReference type="InterPro" id="IPR010093">
    <property type="entry name" value="SinI_DNA-bd"/>
</dbReference>